<keyword evidence="4 5" id="KW-0472">Membrane</keyword>
<comment type="subcellular location">
    <subcellularLocation>
        <location evidence="1">Membrane</location>
        <topology evidence="1">Multi-pass membrane protein</topology>
    </subcellularLocation>
</comment>
<name>A0A0V0R8B6_PSEPJ</name>
<proteinExistence type="predicted"/>
<dbReference type="Proteomes" id="UP000054937">
    <property type="component" value="Unassembled WGS sequence"/>
</dbReference>
<dbReference type="AlphaFoldDB" id="A0A0V0R8B6"/>
<evidence type="ECO:0000256" key="5">
    <source>
        <dbReference type="SAM" id="Phobius"/>
    </source>
</evidence>
<feature type="transmembrane region" description="Helical" evidence="5">
    <location>
        <begin position="89"/>
        <end position="114"/>
    </location>
</feature>
<sequence>MDRSILDSKFFCQFQGFLNTYGFLCSLTFGIIISLIVYVTVVKNFQEIKNYDKYVSVFGPLAFRQINAGVYYCQIVSDDSSLQYNHIQLYYFFIPLWLGIIVILINNISVVCYIKNMDYNEDDKKLVYQILYFPLILIFCGFMFSFGFIFQNYAKSFEHQTFLYCLAQVFYRLQGLLNSFIYGNLPNVMSIIRQKICPQSKQKQEKLQNSKISQISHNSDYKLYKEIEEEDLYQNQAV</sequence>
<protein>
    <recommendedName>
        <fullName evidence="8">Transmembrane protein</fullName>
    </recommendedName>
</protein>
<keyword evidence="2 5" id="KW-0812">Transmembrane</keyword>
<evidence type="ECO:0000256" key="3">
    <source>
        <dbReference type="ARBA" id="ARBA00022989"/>
    </source>
</evidence>
<reference evidence="6 7" key="1">
    <citation type="journal article" date="2015" name="Sci. Rep.">
        <title>Genome of the facultative scuticociliatosis pathogen Pseudocohnilembus persalinus provides insight into its virulence through horizontal gene transfer.</title>
        <authorList>
            <person name="Xiong J."/>
            <person name="Wang G."/>
            <person name="Cheng J."/>
            <person name="Tian M."/>
            <person name="Pan X."/>
            <person name="Warren A."/>
            <person name="Jiang C."/>
            <person name="Yuan D."/>
            <person name="Miao W."/>
        </authorList>
    </citation>
    <scope>NUCLEOTIDE SEQUENCE [LARGE SCALE GENOMIC DNA]</scope>
    <source>
        <strain evidence="6">36N120E</strain>
    </source>
</reference>
<dbReference type="PANTHER" id="PTHR23112:SF0">
    <property type="entry name" value="TRANSMEMBRANE PROTEIN 116"/>
    <property type="match status" value="1"/>
</dbReference>
<evidence type="ECO:0000256" key="1">
    <source>
        <dbReference type="ARBA" id="ARBA00004141"/>
    </source>
</evidence>
<evidence type="ECO:0000313" key="6">
    <source>
        <dbReference type="EMBL" id="KRX10727.1"/>
    </source>
</evidence>
<keyword evidence="7" id="KW-1185">Reference proteome</keyword>
<accession>A0A0V0R8B6</accession>
<evidence type="ECO:0000256" key="2">
    <source>
        <dbReference type="ARBA" id="ARBA00022692"/>
    </source>
</evidence>
<dbReference type="SUPFAM" id="SSF81321">
    <property type="entry name" value="Family A G protein-coupled receptor-like"/>
    <property type="match status" value="1"/>
</dbReference>
<evidence type="ECO:0000313" key="7">
    <source>
        <dbReference type="Proteomes" id="UP000054937"/>
    </source>
</evidence>
<keyword evidence="3 5" id="KW-1133">Transmembrane helix</keyword>
<comment type="caution">
    <text evidence="6">The sequence shown here is derived from an EMBL/GenBank/DDBJ whole genome shotgun (WGS) entry which is preliminary data.</text>
</comment>
<dbReference type="EMBL" id="LDAU01000022">
    <property type="protein sequence ID" value="KRX10727.1"/>
    <property type="molecule type" value="Genomic_DNA"/>
</dbReference>
<dbReference type="PANTHER" id="PTHR23112">
    <property type="entry name" value="G PROTEIN-COUPLED RECEPTOR 157-RELATED"/>
    <property type="match status" value="1"/>
</dbReference>
<gene>
    <name evidence="6" type="ORF">PPERSA_00497</name>
</gene>
<dbReference type="GO" id="GO:0005886">
    <property type="term" value="C:plasma membrane"/>
    <property type="evidence" value="ECO:0007669"/>
    <property type="project" value="TreeGrafter"/>
</dbReference>
<organism evidence="6 7">
    <name type="scientific">Pseudocohnilembus persalinus</name>
    <name type="common">Ciliate</name>
    <dbReference type="NCBI Taxonomy" id="266149"/>
    <lineage>
        <taxon>Eukaryota</taxon>
        <taxon>Sar</taxon>
        <taxon>Alveolata</taxon>
        <taxon>Ciliophora</taxon>
        <taxon>Intramacronucleata</taxon>
        <taxon>Oligohymenophorea</taxon>
        <taxon>Scuticociliatia</taxon>
        <taxon>Philasterida</taxon>
        <taxon>Pseudocohnilembidae</taxon>
        <taxon>Pseudocohnilembus</taxon>
    </lineage>
</organism>
<evidence type="ECO:0008006" key="8">
    <source>
        <dbReference type="Google" id="ProtNLM"/>
    </source>
</evidence>
<dbReference type="GO" id="GO:0007189">
    <property type="term" value="P:adenylate cyclase-activating G protein-coupled receptor signaling pathway"/>
    <property type="evidence" value="ECO:0007669"/>
    <property type="project" value="TreeGrafter"/>
</dbReference>
<dbReference type="InParanoid" id="A0A0V0R8B6"/>
<dbReference type="Gene3D" id="1.20.1070.10">
    <property type="entry name" value="Rhodopsin 7-helix transmembrane proteins"/>
    <property type="match status" value="1"/>
</dbReference>
<dbReference type="GO" id="GO:0004930">
    <property type="term" value="F:G protein-coupled receptor activity"/>
    <property type="evidence" value="ECO:0007669"/>
    <property type="project" value="TreeGrafter"/>
</dbReference>
<feature type="transmembrane region" description="Helical" evidence="5">
    <location>
        <begin position="126"/>
        <end position="149"/>
    </location>
</feature>
<evidence type="ECO:0000256" key="4">
    <source>
        <dbReference type="ARBA" id="ARBA00023136"/>
    </source>
</evidence>
<feature type="transmembrane region" description="Helical" evidence="5">
    <location>
        <begin position="21"/>
        <end position="41"/>
    </location>
</feature>